<keyword evidence="5 8" id="KW-1133">Transmembrane helix</keyword>
<keyword evidence="12" id="KW-1185">Reference proteome</keyword>
<dbReference type="InterPro" id="IPR001905">
    <property type="entry name" value="Ammonium_transpt"/>
</dbReference>
<dbReference type="PROSITE" id="PS01219">
    <property type="entry name" value="AMMONIUM_TRANSP"/>
    <property type="match status" value="1"/>
</dbReference>
<evidence type="ECO:0000259" key="10">
    <source>
        <dbReference type="Pfam" id="PF00909"/>
    </source>
</evidence>
<dbReference type="InterPro" id="IPR018047">
    <property type="entry name" value="Ammonium_transpt_CS"/>
</dbReference>
<dbReference type="Proteomes" id="UP001213680">
    <property type="component" value="Chromosome"/>
</dbReference>
<evidence type="ECO:0000313" key="11">
    <source>
        <dbReference type="EMBL" id="WDH76572.1"/>
    </source>
</evidence>
<comment type="subcellular location">
    <subcellularLocation>
        <location evidence="8">Cell membrane</location>
        <topology evidence="8">Multi-pass membrane protein</topology>
    </subcellularLocation>
    <subcellularLocation>
        <location evidence="1">Membrane</location>
        <topology evidence="1">Multi-pass membrane protein</topology>
    </subcellularLocation>
</comment>
<feature type="compositionally biased region" description="Polar residues" evidence="9">
    <location>
        <begin position="425"/>
        <end position="434"/>
    </location>
</feature>
<feature type="transmembrane region" description="Helical" evidence="8">
    <location>
        <begin position="225"/>
        <end position="248"/>
    </location>
</feature>
<organism evidence="11 12">
    <name type="scientific">Exiguobacterium marinum</name>
    <dbReference type="NCBI Taxonomy" id="273528"/>
    <lineage>
        <taxon>Bacteria</taxon>
        <taxon>Bacillati</taxon>
        <taxon>Bacillota</taxon>
        <taxon>Bacilli</taxon>
        <taxon>Bacillales</taxon>
        <taxon>Bacillales Family XII. Incertae Sedis</taxon>
        <taxon>Exiguobacterium</taxon>
    </lineage>
</organism>
<dbReference type="RefSeq" id="WP_235181861.1">
    <property type="nucleotide sequence ID" value="NZ_CP118099.1"/>
</dbReference>
<keyword evidence="4 8" id="KW-0812">Transmembrane</keyword>
<dbReference type="PANTHER" id="PTHR11730">
    <property type="entry name" value="AMMONIUM TRANSPORTER"/>
    <property type="match status" value="1"/>
</dbReference>
<evidence type="ECO:0000256" key="2">
    <source>
        <dbReference type="ARBA" id="ARBA00005887"/>
    </source>
</evidence>
<protein>
    <recommendedName>
        <fullName evidence="8">Ammonium transporter</fullName>
    </recommendedName>
</protein>
<keyword evidence="7 8" id="KW-0924">Ammonia transport</keyword>
<name>A0ABY7X0B8_9BACL</name>
<dbReference type="Gene3D" id="1.10.3430.10">
    <property type="entry name" value="Ammonium transporter AmtB like domains"/>
    <property type="match status" value="1"/>
</dbReference>
<feature type="transmembrane region" description="Helical" evidence="8">
    <location>
        <begin position="161"/>
        <end position="182"/>
    </location>
</feature>
<feature type="transmembrane region" description="Helical" evidence="8">
    <location>
        <begin position="309"/>
        <end position="330"/>
    </location>
</feature>
<evidence type="ECO:0000256" key="8">
    <source>
        <dbReference type="RuleBase" id="RU362002"/>
    </source>
</evidence>
<sequence>MNMEDILYYMDTLYVLIAALLVLTMQLGFGLLETGTLRAKNAGHVAVKQIISLSVAALAFWAVGFGLSFGDGTTWFGTEGFFLSGSFSSLDWANVSIDIKFLFQLSFVAVSLAIAWGGFAERAKLSAYVLFGIFFVAILYPIVARSVWAGGMLGSMGMQDFAGSAVVHLQGGMAALMATIILKPRRKTESLAGHNHVLTVVGGLVLWLCWFGFNAGSTMSVADGFFGYVALTTMLATAAGALGALAIVMLHRKTADIPSIVNGVLGALVAITAACAFVEPWAAVVIGALASIATYGTSILMAKYVDDPLCAFSVHGVAGIIGTLALGFFASPRLVEITGIGSAGLFYGGGLTQLGVQTLGVLIAMVIAGGGSYAFLKLLDVTIGLRVTEEQEDVGLDIAEHGVSAYGEVEESTEKPGRLPKILGSSVSVMSPKK</sequence>
<keyword evidence="3 8" id="KW-0813">Transport</keyword>
<keyword evidence="6 8" id="KW-0472">Membrane</keyword>
<dbReference type="Pfam" id="PF00909">
    <property type="entry name" value="Ammonium_transp"/>
    <property type="match status" value="1"/>
</dbReference>
<feature type="transmembrane region" description="Helical" evidence="8">
    <location>
        <begin position="194"/>
        <end position="213"/>
    </location>
</feature>
<feature type="domain" description="Ammonium transporter AmtB-like" evidence="10">
    <location>
        <begin position="15"/>
        <end position="406"/>
    </location>
</feature>
<evidence type="ECO:0000256" key="4">
    <source>
        <dbReference type="ARBA" id="ARBA00022692"/>
    </source>
</evidence>
<proteinExistence type="inferred from homology"/>
<dbReference type="SUPFAM" id="SSF111352">
    <property type="entry name" value="Ammonium transporter"/>
    <property type="match status" value="1"/>
</dbReference>
<dbReference type="NCBIfam" id="TIGR00836">
    <property type="entry name" value="amt"/>
    <property type="match status" value="1"/>
</dbReference>
<dbReference type="PANTHER" id="PTHR11730:SF6">
    <property type="entry name" value="AMMONIUM TRANSPORTER"/>
    <property type="match status" value="1"/>
</dbReference>
<comment type="similarity">
    <text evidence="2 8">Belongs to the ammonia transporter channel (TC 1.A.11.2) family.</text>
</comment>
<feature type="transmembrane region" description="Helical" evidence="8">
    <location>
        <begin position="50"/>
        <end position="69"/>
    </location>
</feature>
<evidence type="ECO:0000256" key="6">
    <source>
        <dbReference type="ARBA" id="ARBA00023136"/>
    </source>
</evidence>
<accession>A0ABY7X0B8</accession>
<dbReference type="EMBL" id="CP118099">
    <property type="protein sequence ID" value="WDH76572.1"/>
    <property type="molecule type" value="Genomic_DNA"/>
</dbReference>
<evidence type="ECO:0000256" key="5">
    <source>
        <dbReference type="ARBA" id="ARBA00022989"/>
    </source>
</evidence>
<feature type="transmembrane region" description="Helical" evidence="8">
    <location>
        <begin position="260"/>
        <end position="278"/>
    </location>
</feature>
<feature type="transmembrane region" description="Helical" evidence="8">
    <location>
        <begin position="350"/>
        <end position="376"/>
    </location>
</feature>
<reference evidence="11 12" key="1">
    <citation type="submission" date="2023-02" db="EMBL/GenBank/DDBJ databases">
        <title>A bacterium isolated from plastisphere.</title>
        <authorList>
            <person name="Sun Y."/>
        </authorList>
    </citation>
    <scope>NUCLEOTIDE SEQUENCE [LARGE SCALE GENOMIC DNA]</scope>
    <source>
        <strain evidence="12">a-1</strain>
    </source>
</reference>
<evidence type="ECO:0000256" key="7">
    <source>
        <dbReference type="ARBA" id="ARBA00023177"/>
    </source>
</evidence>
<feature type="transmembrane region" description="Helical" evidence="8">
    <location>
        <begin position="6"/>
        <end position="29"/>
    </location>
</feature>
<feature type="transmembrane region" description="Helical" evidence="8">
    <location>
        <begin position="284"/>
        <end position="302"/>
    </location>
</feature>
<evidence type="ECO:0000256" key="3">
    <source>
        <dbReference type="ARBA" id="ARBA00022448"/>
    </source>
</evidence>
<feature type="transmembrane region" description="Helical" evidence="8">
    <location>
        <begin position="127"/>
        <end position="149"/>
    </location>
</feature>
<evidence type="ECO:0000256" key="1">
    <source>
        <dbReference type="ARBA" id="ARBA00004141"/>
    </source>
</evidence>
<dbReference type="InterPro" id="IPR029020">
    <property type="entry name" value="Ammonium/urea_transptr"/>
</dbReference>
<dbReference type="InterPro" id="IPR024041">
    <property type="entry name" value="NH4_transpt_AmtB-like_dom"/>
</dbReference>
<feature type="region of interest" description="Disordered" evidence="9">
    <location>
        <begin position="408"/>
        <end position="434"/>
    </location>
</feature>
<gene>
    <name evidence="11" type="ORF">PTI97_03425</name>
</gene>
<feature type="transmembrane region" description="Helical" evidence="8">
    <location>
        <begin position="101"/>
        <end position="120"/>
    </location>
</feature>
<evidence type="ECO:0000256" key="9">
    <source>
        <dbReference type="SAM" id="MobiDB-lite"/>
    </source>
</evidence>
<evidence type="ECO:0000313" key="12">
    <source>
        <dbReference type="Proteomes" id="UP001213680"/>
    </source>
</evidence>